<accession>A0A0B6VLP9</accession>
<organism evidence="1 2">
    <name type="scientific">Edwardsiella phage PEi26</name>
    <dbReference type="NCBI Taxonomy" id="1608311"/>
    <lineage>
        <taxon>Viruses</taxon>
        <taxon>Duplodnaviria</taxon>
        <taxon>Heunggongvirae</taxon>
        <taxon>Uroviricota</taxon>
        <taxon>Caudoviricetes</taxon>
        <taxon>Pantevenvirales</taxon>
        <taxon>Straboviridae</taxon>
        <taxon>Tevenvirinae</taxon>
        <taxon>Kanagawavirus</taxon>
        <taxon>Kanagawavirus pei20</taxon>
    </lineage>
</organism>
<evidence type="ECO:0008006" key="3">
    <source>
        <dbReference type="Google" id="ProtNLM"/>
    </source>
</evidence>
<name>A0A0B6VLP9_9CAUD</name>
<gene>
    <name evidence="1" type="primary">31.1</name>
</gene>
<dbReference type="EMBL" id="AP014715">
    <property type="protein sequence ID" value="BAQ23182.1"/>
    <property type="molecule type" value="Genomic_DNA"/>
</dbReference>
<dbReference type="Proteomes" id="UP000225144">
    <property type="component" value="Genome"/>
</dbReference>
<sequence>MSTKLTVEQKIALREILKTKLAMGVSEIVFEKADGTIRTMSATRDKAVVTTLVGAEVFESYVSPAKPRKEATDMVPCFDATIKQWRGFSIDKLISVNGMKVEHLLQFVGK</sequence>
<proteinExistence type="predicted"/>
<evidence type="ECO:0000313" key="2">
    <source>
        <dbReference type="Proteomes" id="UP000225144"/>
    </source>
</evidence>
<evidence type="ECO:0000313" key="1">
    <source>
        <dbReference type="EMBL" id="BAQ23182.1"/>
    </source>
</evidence>
<dbReference type="InterPro" id="IPR024401">
    <property type="entry name" value="WYL_prot"/>
</dbReference>
<protein>
    <recommendedName>
        <fullName evidence="3">Tail fiber protein</fullName>
    </recommendedName>
</protein>
<reference evidence="1 2" key="1">
    <citation type="submission" date="2015-02" db="EMBL/GenBank/DDBJ databases">
        <title>Complete genome sequences of Edwardsiella bacteriophages, PEi20 and PEi26.</title>
        <authorList>
            <person name="Yasuike M."/>
            <person name="Nishiki I."/>
            <person name="Iwasaki Y."/>
            <person name="Nakamura Y."/>
            <person name="Fujiwara A."/>
            <person name="Hassan E.S."/>
            <person name="Mahmoud M.M."/>
            <person name="Kawato Y."/>
            <person name="Nagai S."/>
            <person name="Kobayashi T."/>
            <person name="Ototake M."/>
            <person name="Nakai T."/>
        </authorList>
    </citation>
    <scope>NUCLEOTIDE SEQUENCE [LARGE SCALE GENOMIC DNA]</scope>
</reference>
<dbReference type="Pfam" id="PF10902">
    <property type="entry name" value="WYL_2"/>
    <property type="match status" value="1"/>
</dbReference>